<accession>A0A6J4T3E5</accession>
<protein>
    <submittedName>
        <fullName evidence="2">Uncharacterized protein</fullName>
    </submittedName>
</protein>
<sequence>GLLAGEPGPPRRRPARAVGGLPGRGDEVVYGLAGPVVHDDPRRAAYLVRVV</sequence>
<evidence type="ECO:0000313" key="2">
    <source>
        <dbReference type="EMBL" id="CAA9512607.1"/>
    </source>
</evidence>
<feature type="non-terminal residue" evidence="2">
    <location>
        <position position="51"/>
    </location>
</feature>
<feature type="region of interest" description="Disordered" evidence="1">
    <location>
        <begin position="1"/>
        <end position="23"/>
    </location>
</feature>
<evidence type="ECO:0000256" key="1">
    <source>
        <dbReference type="SAM" id="MobiDB-lite"/>
    </source>
</evidence>
<organism evidence="2">
    <name type="scientific">uncultured Rubrobacteraceae bacterium</name>
    <dbReference type="NCBI Taxonomy" id="349277"/>
    <lineage>
        <taxon>Bacteria</taxon>
        <taxon>Bacillati</taxon>
        <taxon>Actinomycetota</taxon>
        <taxon>Rubrobacteria</taxon>
        <taxon>Rubrobacterales</taxon>
        <taxon>Rubrobacteraceae</taxon>
        <taxon>environmental samples</taxon>
    </lineage>
</organism>
<feature type="non-terminal residue" evidence="2">
    <location>
        <position position="1"/>
    </location>
</feature>
<dbReference type="AlphaFoldDB" id="A0A6J4T3E5"/>
<proteinExistence type="predicted"/>
<reference evidence="2" key="1">
    <citation type="submission" date="2020-02" db="EMBL/GenBank/DDBJ databases">
        <authorList>
            <person name="Meier V. D."/>
        </authorList>
    </citation>
    <scope>NUCLEOTIDE SEQUENCE</scope>
    <source>
        <strain evidence="2">AVDCRST_MAG05</strain>
    </source>
</reference>
<dbReference type="EMBL" id="CADCVM010000351">
    <property type="protein sequence ID" value="CAA9512607.1"/>
    <property type="molecule type" value="Genomic_DNA"/>
</dbReference>
<name>A0A6J4T3E5_9ACTN</name>
<gene>
    <name evidence="2" type="ORF">AVDCRST_MAG05-3120</name>
</gene>